<protein>
    <submittedName>
        <fullName evidence="1">Uncharacterized protein</fullName>
    </submittedName>
</protein>
<dbReference type="Proteomes" id="UP001141552">
    <property type="component" value="Unassembled WGS sequence"/>
</dbReference>
<evidence type="ECO:0000313" key="1">
    <source>
        <dbReference type="EMBL" id="KAJ4832376.1"/>
    </source>
</evidence>
<dbReference type="EMBL" id="JAKUCV010005146">
    <property type="protein sequence ID" value="KAJ4832376.1"/>
    <property type="molecule type" value="Genomic_DNA"/>
</dbReference>
<sequence length="49" mass="5680">MSYLFFAMQELQFSFSRSEEDFSSFQVTSTYVSCFGKKKTKACSMLLVL</sequence>
<accession>A0A9Q0FJ35</accession>
<comment type="caution">
    <text evidence="1">The sequence shown here is derived from an EMBL/GenBank/DDBJ whole genome shotgun (WGS) entry which is preliminary data.</text>
</comment>
<gene>
    <name evidence="1" type="ORF">Tsubulata_022314</name>
</gene>
<keyword evidence="2" id="KW-1185">Reference proteome</keyword>
<evidence type="ECO:0000313" key="2">
    <source>
        <dbReference type="Proteomes" id="UP001141552"/>
    </source>
</evidence>
<proteinExistence type="predicted"/>
<name>A0A9Q0FJ35_9ROSI</name>
<dbReference type="AlphaFoldDB" id="A0A9Q0FJ35"/>
<reference evidence="1" key="2">
    <citation type="journal article" date="2023" name="Plants (Basel)">
        <title>Annotation of the Turnera subulata (Passifloraceae) Draft Genome Reveals the S-Locus Evolved after the Divergence of Turneroideae from Passifloroideae in a Stepwise Manner.</title>
        <authorList>
            <person name="Henning P.M."/>
            <person name="Roalson E.H."/>
            <person name="Mir W."/>
            <person name="McCubbin A.G."/>
            <person name="Shore J.S."/>
        </authorList>
    </citation>
    <scope>NUCLEOTIDE SEQUENCE</scope>
    <source>
        <strain evidence="1">F60SS</strain>
    </source>
</reference>
<organism evidence="1 2">
    <name type="scientific">Turnera subulata</name>
    <dbReference type="NCBI Taxonomy" id="218843"/>
    <lineage>
        <taxon>Eukaryota</taxon>
        <taxon>Viridiplantae</taxon>
        <taxon>Streptophyta</taxon>
        <taxon>Embryophyta</taxon>
        <taxon>Tracheophyta</taxon>
        <taxon>Spermatophyta</taxon>
        <taxon>Magnoliopsida</taxon>
        <taxon>eudicotyledons</taxon>
        <taxon>Gunneridae</taxon>
        <taxon>Pentapetalae</taxon>
        <taxon>rosids</taxon>
        <taxon>fabids</taxon>
        <taxon>Malpighiales</taxon>
        <taxon>Passifloraceae</taxon>
        <taxon>Turnera</taxon>
    </lineage>
</organism>
<reference evidence="1" key="1">
    <citation type="submission" date="2022-02" db="EMBL/GenBank/DDBJ databases">
        <authorList>
            <person name="Henning P.M."/>
            <person name="McCubbin A.G."/>
            <person name="Shore J.S."/>
        </authorList>
    </citation>
    <scope>NUCLEOTIDE SEQUENCE</scope>
    <source>
        <strain evidence="1">F60SS</strain>
        <tissue evidence="1">Leaves</tissue>
    </source>
</reference>